<dbReference type="STRING" id="933944.AN215_24650"/>
<protein>
    <submittedName>
        <fullName evidence="2">FMN reductase</fullName>
    </submittedName>
</protein>
<dbReference type="GO" id="GO:0010181">
    <property type="term" value="F:FMN binding"/>
    <property type="evidence" value="ECO:0007669"/>
    <property type="project" value="TreeGrafter"/>
</dbReference>
<evidence type="ECO:0000313" key="2">
    <source>
        <dbReference type="EMBL" id="OEU85652.1"/>
    </source>
</evidence>
<dbReference type="SUPFAM" id="SSF52218">
    <property type="entry name" value="Flavoproteins"/>
    <property type="match status" value="1"/>
</dbReference>
<name>A0A1E7JGR9_9ACTN</name>
<accession>A0A1E7JGR9</accession>
<dbReference type="RefSeq" id="WP_070010949.1">
    <property type="nucleotide sequence ID" value="NZ_LJGS01000039.1"/>
</dbReference>
<comment type="caution">
    <text evidence="2">The sequence shown here is derived from an EMBL/GenBank/DDBJ whole genome shotgun (WGS) entry which is preliminary data.</text>
</comment>
<evidence type="ECO:0000313" key="3">
    <source>
        <dbReference type="Proteomes" id="UP000176087"/>
    </source>
</evidence>
<dbReference type="InterPro" id="IPR029039">
    <property type="entry name" value="Flavoprotein-like_sf"/>
</dbReference>
<dbReference type="PANTHER" id="PTHR30543">
    <property type="entry name" value="CHROMATE REDUCTASE"/>
    <property type="match status" value="1"/>
</dbReference>
<dbReference type="EMBL" id="LJGT01000041">
    <property type="protein sequence ID" value="OEU85652.1"/>
    <property type="molecule type" value="Genomic_DNA"/>
</dbReference>
<dbReference type="GO" id="GO:0005829">
    <property type="term" value="C:cytosol"/>
    <property type="evidence" value="ECO:0007669"/>
    <property type="project" value="TreeGrafter"/>
</dbReference>
<evidence type="ECO:0000259" key="1">
    <source>
        <dbReference type="Pfam" id="PF03358"/>
    </source>
</evidence>
<organism evidence="2 3">
    <name type="scientific">Streptomyces abyssalis</name>
    <dbReference type="NCBI Taxonomy" id="933944"/>
    <lineage>
        <taxon>Bacteria</taxon>
        <taxon>Bacillati</taxon>
        <taxon>Actinomycetota</taxon>
        <taxon>Actinomycetes</taxon>
        <taxon>Kitasatosporales</taxon>
        <taxon>Streptomycetaceae</taxon>
        <taxon>Streptomyces</taxon>
    </lineage>
</organism>
<dbReference type="InterPro" id="IPR005025">
    <property type="entry name" value="FMN_Rdtase-like_dom"/>
</dbReference>
<keyword evidence="3" id="KW-1185">Reference proteome</keyword>
<dbReference type="Pfam" id="PF03358">
    <property type="entry name" value="FMN_red"/>
    <property type="match status" value="1"/>
</dbReference>
<proteinExistence type="predicted"/>
<dbReference type="OrthoDB" id="9812295at2"/>
<feature type="domain" description="NADPH-dependent FMN reductase-like" evidence="1">
    <location>
        <begin position="7"/>
        <end position="153"/>
    </location>
</feature>
<dbReference type="Proteomes" id="UP000176087">
    <property type="component" value="Unassembled WGS sequence"/>
</dbReference>
<dbReference type="InterPro" id="IPR050712">
    <property type="entry name" value="NAD(P)H-dep_reductase"/>
</dbReference>
<dbReference type="GO" id="GO:0016491">
    <property type="term" value="F:oxidoreductase activity"/>
    <property type="evidence" value="ECO:0007669"/>
    <property type="project" value="InterPro"/>
</dbReference>
<gene>
    <name evidence="2" type="ORF">AN215_24650</name>
</gene>
<sequence>MQDAPIKLAVIIGSVRGGRFSPTVARWFTRQAERHGGVEAELVDLADHPLPLIMPDFGEDLDAPTQSVVDGLAAKLAAADAFVVVTPEYNHSTSPALKNAIDWYLDEWKTKPVGLVSYGGQGGGLRAAEHLRQIFAEVHATTVRDVISFHNSWSDFEADGEPASPEGSEEAAKSLLEQLIWWGSALRDARAKTPYTS</sequence>
<dbReference type="AlphaFoldDB" id="A0A1E7JGR9"/>
<dbReference type="PANTHER" id="PTHR30543:SF21">
    <property type="entry name" value="NAD(P)H-DEPENDENT FMN REDUCTASE LOT6"/>
    <property type="match status" value="1"/>
</dbReference>
<reference evidence="2 3" key="1">
    <citation type="journal article" date="2016" name="Front. Microbiol.">
        <title>Comparative Genomics Analysis of Streptomyces Species Reveals Their Adaptation to the Marine Environment and Their Diversity at the Genomic Level.</title>
        <authorList>
            <person name="Tian X."/>
            <person name="Zhang Z."/>
            <person name="Yang T."/>
            <person name="Chen M."/>
            <person name="Li J."/>
            <person name="Chen F."/>
            <person name="Yang J."/>
            <person name="Li W."/>
            <person name="Zhang B."/>
            <person name="Zhang Z."/>
            <person name="Wu J."/>
            <person name="Zhang C."/>
            <person name="Long L."/>
            <person name="Xiao J."/>
        </authorList>
    </citation>
    <scope>NUCLEOTIDE SEQUENCE [LARGE SCALE GENOMIC DNA]</scope>
    <source>
        <strain evidence="2 3">SCSIO 10390</strain>
    </source>
</reference>
<dbReference type="Gene3D" id="3.40.50.360">
    <property type="match status" value="1"/>
</dbReference>